<gene>
    <name evidence="8" type="ORF">BDD16_002223</name>
</gene>
<dbReference type="AlphaFoldDB" id="A0A7Y9U6Y5"/>
<dbReference type="InterPro" id="IPR051310">
    <property type="entry name" value="MCP_chemotaxis"/>
</dbReference>
<protein>
    <submittedName>
        <fullName evidence="8">Methyl-accepting chemotaxis protein</fullName>
    </submittedName>
</protein>
<dbReference type="GO" id="GO:0007165">
    <property type="term" value="P:signal transduction"/>
    <property type="evidence" value="ECO:0007669"/>
    <property type="project" value="UniProtKB-KW"/>
</dbReference>
<comment type="caution">
    <text evidence="8">The sequence shown here is derived from an EMBL/GenBank/DDBJ whole genome shotgun (WGS) entry which is preliminary data.</text>
</comment>
<evidence type="ECO:0000256" key="3">
    <source>
        <dbReference type="ARBA" id="ARBA00029447"/>
    </source>
</evidence>
<sequence>MPQFIRNLRLSRKFFLLSVVAAGVLLLPLSYSVRSVEQDLARDRAELAGIAPSRGLLRVVQLTQQHRGLSTAALGGKTDLESQRSARQAETEQAVEAFGALLPQLDESPRLRAEWEQVAGEWRALAKDVAGRSVTGPQSFERHTALINRVLELHDLVMDTSGLTLEADPDAYFLAVSTLQKAPVLSELLGQLRALGALALSSQAMTPDQKARMLVLGHLSQLQLREVSLNLEKVFALDPAAKERLAGHLDRVQTATAAAQKLAREQIVEAAALTLAPTDYFKAMTESIDQVYGLQQQAGEVLEAKLTARMRETRQFEWLLVGTCLLLSALGMALGRTVTRSISDAVESARASAVRIAAGDLSNAPPATSSDELGELMTAMAAMQASLIRVVGSVRQNADSVATASVQIAQGNLDLSARTEQQASALEETAATMDQLNTTVSNNADSAQQANALAQSATSIAVRGGEMVGQVVEKMDGISAASRKIAEIIGVIDGIAFQTNILALNAAVEAARAGEQGRGFAVVAGEVRSLAQRSAAAAREIKGLINASVERVEQGSALVNQTGRTVDEVVDAIKRVSEIVARISAASAEQSLGVQQVGQAVSQMDQVTQQNAALVEESAAAAEGLKQQAHDLVQAVALFKLGSTGAASAGTMAHLPVANDAWSGAERRSEDRAGNVTRPDFVQKKTAQSVPHQPPYAAPAVPAPQEASPERTGTDDWERF</sequence>
<dbReference type="CDD" id="cd06225">
    <property type="entry name" value="HAMP"/>
    <property type="match status" value="1"/>
</dbReference>
<evidence type="ECO:0000256" key="5">
    <source>
        <dbReference type="SAM" id="MobiDB-lite"/>
    </source>
</evidence>
<evidence type="ECO:0000313" key="9">
    <source>
        <dbReference type="Proteomes" id="UP000518288"/>
    </source>
</evidence>
<evidence type="ECO:0000313" key="8">
    <source>
        <dbReference type="EMBL" id="NYG33237.1"/>
    </source>
</evidence>
<dbReference type="GO" id="GO:0005886">
    <property type="term" value="C:plasma membrane"/>
    <property type="evidence" value="ECO:0007669"/>
    <property type="project" value="TreeGrafter"/>
</dbReference>
<dbReference type="SMART" id="SM00304">
    <property type="entry name" value="HAMP"/>
    <property type="match status" value="1"/>
</dbReference>
<dbReference type="Proteomes" id="UP000518288">
    <property type="component" value="Unassembled WGS sequence"/>
</dbReference>
<dbReference type="PROSITE" id="PS50111">
    <property type="entry name" value="CHEMOTAXIS_TRANSDUC_2"/>
    <property type="match status" value="1"/>
</dbReference>
<dbReference type="Pfam" id="PF08376">
    <property type="entry name" value="NIT"/>
    <property type="match status" value="1"/>
</dbReference>
<dbReference type="FunFam" id="1.10.287.950:FF:000001">
    <property type="entry name" value="Methyl-accepting chemotaxis sensory transducer"/>
    <property type="match status" value="1"/>
</dbReference>
<dbReference type="InterPro" id="IPR013587">
    <property type="entry name" value="Nitrate/nitrite_sensing"/>
</dbReference>
<evidence type="ECO:0000259" key="7">
    <source>
        <dbReference type="PROSITE" id="PS50885"/>
    </source>
</evidence>
<comment type="subcellular location">
    <subcellularLocation>
        <location evidence="1">Membrane</location>
    </subcellularLocation>
</comment>
<dbReference type="PRINTS" id="PR00260">
    <property type="entry name" value="CHEMTRNSDUCR"/>
</dbReference>
<feature type="domain" description="Methyl-accepting transducer" evidence="6">
    <location>
        <begin position="397"/>
        <end position="626"/>
    </location>
</feature>
<evidence type="ECO:0000256" key="1">
    <source>
        <dbReference type="ARBA" id="ARBA00004370"/>
    </source>
</evidence>
<dbReference type="PANTHER" id="PTHR43531">
    <property type="entry name" value="PROTEIN ICFG"/>
    <property type="match status" value="1"/>
</dbReference>
<keyword evidence="4" id="KW-0807">Transducer</keyword>
<feature type="region of interest" description="Disordered" evidence="5">
    <location>
        <begin position="663"/>
        <end position="720"/>
    </location>
</feature>
<dbReference type="Pfam" id="PF00015">
    <property type="entry name" value="MCPsignal"/>
    <property type="match status" value="1"/>
</dbReference>
<dbReference type="SUPFAM" id="SSF58104">
    <property type="entry name" value="Methyl-accepting chemotaxis protein (MCP) signaling domain"/>
    <property type="match status" value="1"/>
</dbReference>
<dbReference type="EMBL" id="JACCFH010000001">
    <property type="protein sequence ID" value="NYG33237.1"/>
    <property type="molecule type" value="Genomic_DNA"/>
</dbReference>
<feature type="compositionally biased region" description="Basic and acidic residues" evidence="5">
    <location>
        <begin position="708"/>
        <end position="720"/>
    </location>
</feature>
<keyword evidence="2" id="KW-0488">Methylation</keyword>
<evidence type="ECO:0000256" key="2">
    <source>
        <dbReference type="ARBA" id="ARBA00022481"/>
    </source>
</evidence>
<feature type="compositionally biased region" description="Low complexity" evidence="5">
    <location>
        <begin position="698"/>
        <end position="707"/>
    </location>
</feature>
<name>A0A7Y9U6Y5_9BURK</name>
<dbReference type="RefSeq" id="WP_179634028.1">
    <property type="nucleotide sequence ID" value="NZ_JACCFH010000001.1"/>
</dbReference>
<dbReference type="Pfam" id="PF00672">
    <property type="entry name" value="HAMP"/>
    <property type="match status" value="1"/>
</dbReference>
<dbReference type="InterPro" id="IPR004090">
    <property type="entry name" value="Chemotax_Me-accpt_rcpt"/>
</dbReference>
<dbReference type="PANTHER" id="PTHR43531:SF14">
    <property type="entry name" value="METHYL-ACCEPTING CHEMOTAXIS PROTEIN I-RELATED"/>
    <property type="match status" value="1"/>
</dbReference>
<dbReference type="InterPro" id="IPR003660">
    <property type="entry name" value="HAMP_dom"/>
</dbReference>
<reference evidence="8 9" key="1">
    <citation type="submission" date="2020-07" db="EMBL/GenBank/DDBJ databases">
        <title>Genomic Encyclopedia of Archaeal and Bacterial Type Strains, Phase II (KMG-II): from individual species to whole genera.</title>
        <authorList>
            <person name="Goeker M."/>
        </authorList>
    </citation>
    <scope>NUCLEOTIDE SEQUENCE [LARGE SCALE GENOMIC DNA]</scope>
    <source>
        <strain evidence="8 9">DSM 21226</strain>
    </source>
</reference>
<dbReference type="InterPro" id="IPR004089">
    <property type="entry name" value="MCPsignal_dom"/>
</dbReference>
<dbReference type="Gene3D" id="1.10.287.950">
    <property type="entry name" value="Methyl-accepting chemotaxis protein"/>
    <property type="match status" value="1"/>
</dbReference>
<comment type="similarity">
    <text evidence="3">Belongs to the methyl-accepting chemotaxis (MCP) protein family.</text>
</comment>
<dbReference type="GO" id="GO:0006935">
    <property type="term" value="P:chemotaxis"/>
    <property type="evidence" value="ECO:0007669"/>
    <property type="project" value="InterPro"/>
</dbReference>
<dbReference type="CDD" id="cd11386">
    <property type="entry name" value="MCP_signal"/>
    <property type="match status" value="1"/>
</dbReference>
<keyword evidence="9" id="KW-1185">Reference proteome</keyword>
<evidence type="ECO:0000259" key="6">
    <source>
        <dbReference type="PROSITE" id="PS50111"/>
    </source>
</evidence>
<feature type="domain" description="HAMP" evidence="7">
    <location>
        <begin position="340"/>
        <end position="392"/>
    </location>
</feature>
<proteinExistence type="inferred from homology"/>
<accession>A0A7Y9U6Y5</accession>
<organism evidence="8 9">
    <name type="scientific">Sphaerotilus montanus</name>
    <dbReference type="NCBI Taxonomy" id="522889"/>
    <lineage>
        <taxon>Bacteria</taxon>
        <taxon>Pseudomonadati</taxon>
        <taxon>Pseudomonadota</taxon>
        <taxon>Betaproteobacteria</taxon>
        <taxon>Burkholderiales</taxon>
        <taxon>Sphaerotilaceae</taxon>
        <taxon>Sphaerotilus</taxon>
    </lineage>
</organism>
<dbReference type="PROSITE" id="PS50885">
    <property type="entry name" value="HAMP"/>
    <property type="match status" value="1"/>
</dbReference>
<dbReference type="SMART" id="SM00283">
    <property type="entry name" value="MA"/>
    <property type="match status" value="1"/>
</dbReference>
<dbReference type="GO" id="GO:0004888">
    <property type="term" value="F:transmembrane signaling receptor activity"/>
    <property type="evidence" value="ECO:0007669"/>
    <property type="project" value="InterPro"/>
</dbReference>
<evidence type="ECO:0000256" key="4">
    <source>
        <dbReference type="PROSITE-ProRule" id="PRU00284"/>
    </source>
</evidence>